<evidence type="ECO:0000256" key="9">
    <source>
        <dbReference type="SAM" id="MobiDB-lite"/>
    </source>
</evidence>
<dbReference type="OrthoDB" id="24645at2759"/>
<keyword evidence="4 8" id="KW-0378">Hydrolase</keyword>
<evidence type="ECO:0000256" key="3">
    <source>
        <dbReference type="ARBA" id="ARBA00022763"/>
    </source>
</evidence>
<dbReference type="InterPro" id="IPR048749">
    <property type="entry name" value="SLX1_C"/>
</dbReference>
<proteinExistence type="inferred from homology"/>
<dbReference type="PANTHER" id="PTHR20208">
    <property type="entry name" value="STRUCTURE-SPECIFIC ENDONUCLEASE SUBUNIT SLX1"/>
    <property type="match status" value="1"/>
</dbReference>
<dbReference type="Pfam" id="PF01541">
    <property type="entry name" value="GIY-YIG"/>
    <property type="match status" value="1"/>
</dbReference>
<dbReference type="InterPro" id="IPR050381">
    <property type="entry name" value="SLX1_endonuclease"/>
</dbReference>
<reference evidence="11 12" key="1">
    <citation type="submission" date="2007-06" db="EMBL/GenBank/DDBJ databases">
        <title>The Genome Sequence of Coccidioides posadasii RMSCC_3488.</title>
        <authorList>
            <consortium name="Coccidioides Genome Resources Consortium"/>
            <consortium name="The Broad Institute Genome Sequencing Platform"/>
            <person name="Henn M.R."/>
            <person name="Sykes S."/>
            <person name="Young S."/>
            <person name="Jaffe D."/>
            <person name="Berlin A."/>
            <person name="Alvarez P."/>
            <person name="Butler J."/>
            <person name="Gnerre S."/>
            <person name="Grabherr M."/>
            <person name="Mauceli E."/>
            <person name="Brockman W."/>
            <person name="Kodira C."/>
            <person name="Alvarado L."/>
            <person name="Zeng Q."/>
            <person name="Crawford M."/>
            <person name="Antoine C."/>
            <person name="Devon K."/>
            <person name="Galgiani J."/>
            <person name="Orsborn K."/>
            <person name="Lewis M.L."/>
            <person name="Nusbaum C."/>
            <person name="Galagan J."/>
            <person name="Birren B."/>
        </authorList>
    </citation>
    <scope>NUCLEOTIDE SEQUENCE [LARGE SCALE GENOMIC DNA]</scope>
    <source>
        <strain evidence="11 12">RMSCC 3488</strain>
    </source>
</reference>
<comment type="cofactor">
    <cofactor evidence="8">
        <name>a divalent metal cation</name>
        <dbReference type="ChEBI" id="CHEBI:60240"/>
    </cofactor>
</comment>
<keyword evidence="6 8" id="KW-0234">DNA repair</keyword>
<dbReference type="GO" id="GO:0008821">
    <property type="term" value="F:crossover junction DNA endonuclease activity"/>
    <property type="evidence" value="ECO:0007669"/>
    <property type="project" value="TreeGrafter"/>
</dbReference>
<evidence type="ECO:0000256" key="5">
    <source>
        <dbReference type="ARBA" id="ARBA00023172"/>
    </source>
</evidence>
<comment type="caution">
    <text evidence="8">Lacks conserved residue(s) required for the propagation of feature annotation.</text>
</comment>
<dbReference type="VEuPathDB" id="FungiDB:CPAG_03923"/>
<reference evidence="12" key="3">
    <citation type="journal article" date="2010" name="Genome Res.">
        <title>Population genomic sequencing of Coccidioides fungi reveals recent hybridization and transposon control.</title>
        <authorList>
            <person name="Neafsey D.E."/>
            <person name="Barker B.M."/>
            <person name="Sharpton T.J."/>
            <person name="Stajich J.E."/>
            <person name="Park D.J."/>
            <person name="Whiston E."/>
            <person name="Hung C.-Y."/>
            <person name="McMahan C."/>
            <person name="White J."/>
            <person name="Sykes S."/>
            <person name="Heiman D."/>
            <person name="Young S."/>
            <person name="Zeng Q."/>
            <person name="Abouelleil A."/>
            <person name="Aftuck L."/>
            <person name="Bessette D."/>
            <person name="Brown A."/>
            <person name="FitzGerald M."/>
            <person name="Lui A."/>
            <person name="Macdonald J.P."/>
            <person name="Priest M."/>
            <person name="Orbach M.J."/>
            <person name="Galgiani J.N."/>
            <person name="Kirkland T.N."/>
            <person name="Cole G.T."/>
            <person name="Birren B.W."/>
            <person name="Henn M.R."/>
            <person name="Taylor J.W."/>
            <person name="Rounsley S.D."/>
        </authorList>
    </citation>
    <scope>NUCLEOTIDE SEQUENCE [LARGE SCALE GENOMIC DNA]</scope>
    <source>
        <strain evidence="12">RMSCC 3488</strain>
    </source>
</reference>
<dbReference type="PROSITE" id="PS50164">
    <property type="entry name" value="GIY_YIG"/>
    <property type="match status" value="1"/>
</dbReference>
<dbReference type="InterPro" id="IPR000305">
    <property type="entry name" value="GIY-YIG_endonuc"/>
</dbReference>
<feature type="compositionally biased region" description="Basic and acidic residues" evidence="9">
    <location>
        <begin position="339"/>
        <end position="354"/>
    </location>
</feature>
<evidence type="ECO:0000256" key="2">
    <source>
        <dbReference type="ARBA" id="ARBA00022759"/>
    </source>
</evidence>
<dbReference type="CDD" id="cd10455">
    <property type="entry name" value="GIY-YIG_SLX1"/>
    <property type="match status" value="1"/>
</dbReference>
<dbReference type="Gene3D" id="3.40.1440.10">
    <property type="entry name" value="GIY-YIG endonuclease"/>
    <property type="match status" value="1"/>
</dbReference>
<reference evidence="12" key="2">
    <citation type="journal article" date="2009" name="Genome Res.">
        <title>Comparative genomic analyses of the human fungal pathogens Coccidioides and their relatives.</title>
        <authorList>
            <person name="Sharpton T.J."/>
            <person name="Stajich J.E."/>
            <person name="Rounsley S.D."/>
            <person name="Gardner M.J."/>
            <person name="Wortman J.R."/>
            <person name="Jordar V.S."/>
            <person name="Maiti R."/>
            <person name="Kodira C.D."/>
            <person name="Neafsey D.E."/>
            <person name="Zeng Q."/>
            <person name="Hung C.-Y."/>
            <person name="McMahan C."/>
            <person name="Muszewska A."/>
            <person name="Grynberg M."/>
            <person name="Mandel M.A."/>
            <person name="Kellner E.M."/>
            <person name="Barker B.M."/>
            <person name="Galgiani J.N."/>
            <person name="Orbach M.J."/>
            <person name="Kirkland T.N."/>
            <person name="Cole G.T."/>
            <person name="Henn M.R."/>
            <person name="Birren B.W."/>
            <person name="Taylor J.W."/>
        </authorList>
    </citation>
    <scope>NUCLEOTIDE SEQUENCE [LARGE SCALE GENOMIC DNA]</scope>
    <source>
        <strain evidence="12">RMSCC 3488</strain>
    </source>
</reference>
<keyword evidence="2 8" id="KW-0255">Endonuclease</keyword>
<dbReference type="Pfam" id="PF21202">
    <property type="entry name" value="SLX1_C"/>
    <property type="match status" value="1"/>
</dbReference>
<dbReference type="EMBL" id="DS268110">
    <property type="protein sequence ID" value="KMM67590.1"/>
    <property type="molecule type" value="Genomic_DNA"/>
</dbReference>
<keyword evidence="1 8" id="KW-0540">Nuclease</keyword>
<dbReference type="FunFam" id="3.40.1440.10:FF:000006">
    <property type="entry name" value="Structure-specific endonuclease subunit SLX1"/>
    <property type="match status" value="1"/>
</dbReference>
<protein>
    <recommendedName>
        <fullName evidence="10">GIY-YIG domain-containing protein</fullName>
    </recommendedName>
</protein>
<keyword evidence="7 8" id="KW-0539">Nucleus</keyword>
<name>A0A0J6FEB1_COCPO</name>
<comment type="subcellular location">
    <subcellularLocation>
        <location evidence="8">Nucleus</location>
    </subcellularLocation>
</comment>
<feature type="region of interest" description="Disordered" evidence="9">
    <location>
        <begin position="330"/>
        <end position="358"/>
    </location>
</feature>
<sequence>MYSEPDSMGHTPSYEPPSQEAVKPIPAFYCAYLLRSTVRHASLYIGSTPNPARRLAQHNGLIQGGAKRTHKVSLRPWEMVMLVSGFMSRTAALQFEWAWQHTPSSRHADHEDDSSQPPVRIYPRSERRAKRSSRPRSSLKSILKSLHLLLRSPYFSVWPLEVHFFSAEIYRAWQGCCQLLDNLIPDSINVVVDQYIEKQRDGTKPFDSLDIKNAKLKNYFAKAEFLLDKHVIPCGICNQKLNLEDDLIAICPHEQCNCASHILCLSSKFLEIGNAPNRIIPMNGKCPSCSSIIEWSILMKEMTLRIRGKRTETKSRSGRLKRNGGVPFIDSAYPGSTGSRDKFSDFDATDKFDQSEDSWGPKLRVIEEELGLLSLESPEKRCS</sequence>
<feature type="region of interest" description="Disordered" evidence="9">
    <location>
        <begin position="105"/>
        <end position="136"/>
    </location>
</feature>
<dbReference type="InterPro" id="IPR013083">
    <property type="entry name" value="Znf_RING/FYVE/PHD"/>
</dbReference>
<dbReference type="InterPro" id="IPR035901">
    <property type="entry name" value="GIY-YIG_endonuc_sf"/>
</dbReference>
<dbReference type="GO" id="GO:0000724">
    <property type="term" value="P:double-strand break repair via homologous recombination"/>
    <property type="evidence" value="ECO:0007669"/>
    <property type="project" value="TreeGrafter"/>
</dbReference>
<comment type="similarity">
    <text evidence="8">Belongs to the SLX1 family.</text>
</comment>
<comment type="subunit">
    <text evidence="8">Forms a heterodimer with SLX4.</text>
</comment>
<evidence type="ECO:0000313" key="11">
    <source>
        <dbReference type="EMBL" id="KMM67590.1"/>
    </source>
</evidence>
<evidence type="ECO:0000313" key="12">
    <source>
        <dbReference type="Proteomes" id="UP000054567"/>
    </source>
</evidence>
<dbReference type="GO" id="GO:0033557">
    <property type="term" value="C:Slx1-Slx4 complex"/>
    <property type="evidence" value="ECO:0007669"/>
    <property type="project" value="UniProtKB-UniRule"/>
</dbReference>
<organism evidence="11 12">
    <name type="scientific">Coccidioides posadasii RMSCC 3488</name>
    <dbReference type="NCBI Taxonomy" id="454284"/>
    <lineage>
        <taxon>Eukaryota</taxon>
        <taxon>Fungi</taxon>
        <taxon>Dikarya</taxon>
        <taxon>Ascomycota</taxon>
        <taxon>Pezizomycotina</taxon>
        <taxon>Eurotiomycetes</taxon>
        <taxon>Eurotiomycetidae</taxon>
        <taxon>Onygenales</taxon>
        <taxon>Onygenaceae</taxon>
        <taxon>Coccidioides</taxon>
    </lineage>
</organism>
<keyword evidence="3 8" id="KW-0227">DNA damage</keyword>
<evidence type="ECO:0000256" key="4">
    <source>
        <dbReference type="ARBA" id="ARBA00022801"/>
    </source>
</evidence>
<dbReference type="HAMAP" id="MF_03100">
    <property type="entry name" value="Endonuc_su_Slx1"/>
    <property type="match status" value="1"/>
</dbReference>
<feature type="region of interest" description="Disordered" evidence="9">
    <location>
        <begin position="1"/>
        <end position="20"/>
    </location>
</feature>
<dbReference type="Gene3D" id="3.30.40.10">
    <property type="entry name" value="Zinc/RING finger domain, C3HC4 (zinc finger)"/>
    <property type="match status" value="1"/>
</dbReference>
<gene>
    <name evidence="11" type="ORF">CPAG_03923</name>
</gene>
<evidence type="ECO:0000256" key="1">
    <source>
        <dbReference type="ARBA" id="ARBA00022722"/>
    </source>
</evidence>
<dbReference type="SUPFAM" id="SSF82771">
    <property type="entry name" value="GIY-YIG endonuclease"/>
    <property type="match status" value="1"/>
</dbReference>
<comment type="function">
    <text evidence="8">Catalytic subunit of the SLX1-SLX4 structure-specific endonuclease that resolves DNA secondary structures generated during DNA repair and recombination. Has endonuclease activity towards branched DNA substrates, introducing single-strand cuts in duplex DNA close to junctions with ss-DNA.</text>
</comment>
<keyword evidence="5 8" id="KW-0233">DNA recombination</keyword>
<dbReference type="PANTHER" id="PTHR20208:SF10">
    <property type="entry name" value="STRUCTURE-SPECIFIC ENDONUCLEASE SUBUNIT SLX1"/>
    <property type="match status" value="1"/>
</dbReference>
<feature type="domain" description="GIY-YIG" evidence="10">
    <location>
        <begin position="27"/>
        <end position="112"/>
    </location>
</feature>
<dbReference type="AlphaFoldDB" id="A0A0J6FEB1"/>
<evidence type="ECO:0000259" key="10">
    <source>
        <dbReference type="PROSITE" id="PS50164"/>
    </source>
</evidence>
<evidence type="ECO:0000256" key="7">
    <source>
        <dbReference type="ARBA" id="ARBA00023242"/>
    </source>
</evidence>
<accession>A0A0J6FEB1</accession>
<evidence type="ECO:0000256" key="6">
    <source>
        <dbReference type="ARBA" id="ARBA00023204"/>
    </source>
</evidence>
<evidence type="ECO:0000256" key="8">
    <source>
        <dbReference type="HAMAP-Rule" id="MF_03100"/>
    </source>
</evidence>
<dbReference type="GO" id="GO:0017108">
    <property type="term" value="F:5'-flap endonuclease activity"/>
    <property type="evidence" value="ECO:0007669"/>
    <property type="project" value="InterPro"/>
</dbReference>
<dbReference type="Proteomes" id="UP000054567">
    <property type="component" value="Unassembled WGS sequence"/>
</dbReference>
<dbReference type="InterPro" id="IPR027520">
    <property type="entry name" value="Slx1"/>
</dbReference>